<dbReference type="Proteomes" id="UP001491310">
    <property type="component" value="Unassembled WGS sequence"/>
</dbReference>
<organism evidence="1 2">
    <name type="scientific">Coccomyxa subellipsoidea</name>
    <dbReference type="NCBI Taxonomy" id="248742"/>
    <lineage>
        <taxon>Eukaryota</taxon>
        <taxon>Viridiplantae</taxon>
        <taxon>Chlorophyta</taxon>
        <taxon>core chlorophytes</taxon>
        <taxon>Trebouxiophyceae</taxon>
        <taxon>Trebouxiophyceae incertae sedis</taxon>
        <taxon>Coccomyxaceae</taxon>
        <taxon>Coccomyxa</taxon>
    </lineage>
</organism>
<dbReference type="InterPro" id="IPR009057">
    <property type="entry name" value="Homeodomain-like_sf"/>
</dbReference>
<gene>
    <name evidence="1" type="ORF">WJX75_007233</name>
</gene>
<comment type="caution">
    <text evidence="1">The sequence shown here is derived from an EMBL/GenBank/DDBJ whole genome shotgun (WGS) entry which is preliminary data.</text>
</comment>
<dbReference type="PANTHER" id="PTHR41733:SF1">
    <property type="entry name" value="CHROMOSOME UNDETERMINED SCAFFOLD_30, WHOLE GENOME SHOTGUN SEQUENCE"/>
    <property type="match status" value="1"/>
</dbReference>
<reference evidence="1 2" key="1">
    <citation type="journal article" date="2024" name="Nat. Commun.">
        <title>Phylogenomics reveals the evolutionary origins of lichenization in chlorophyte algae.</title>
        <authorList>
            <person name="Puginier C."/>
            <person name="Libourel C."/>
            <person name="Otte J."/>
            <person name="Skaloud P."/>
            <person name="Haon M."/>
            <person name="Grisel S."/>
            <person name="Petersen M."/>
            <person name="Berrin J.G."/>
            <person name="Delaux P.M."/>
            <person name="Dal Grande F."/>
            <person name="Keller J."/>
        </authorList>
    </citation>
    <scope>NUCLEOTIDE SEQUENCE [LARGE SCALE GENOMIC DNA]</scope>
    <source>
        <strain evidence="1 2">SAG 216-7</strain>
    </source>
</reference>
<evidence type="ECO:0000313" key="1">
    <source>
        <dbReference type="EMBL" id="KAK9907629.1"/>
    </source>
</evidence>
<keyword evidence="2" id="KW-1185">Reference proteome</keyword>
<dbReference type="EMBL" id="JALJOT010000009">
    <property type="protein sequence ID" value="KAK9907629.1"/>
    <property type="molecule type" value="Genomic_DNA"/>
</dbReference>
<dbReference type="SUPFAM" id="SSF46689">
    <property type="entry name" value="Homeodomain-like"/>
    <property type="match status" value="1"/>
</dbReference>
<protein>
    <recommendedName>
        <fullName evidence="3">Myb-like domain-containing protein</fullName>
    </recommendedName>
</protein>
<dbReference type="PANTHER" id="PTHR41733">
    <property type="entry name" value="UBIQUITIN-ASSOCIATED/TRANSLATION ELONGATION FACTOR EF1B, N-TERMINAL, EUKARYOTE"/>
    <property type="match status" value="1"/>
</dbReference>
<evidence type="ECO:0000313" key="2">
    <source>
        <dbReference type="Proteomes" id="UP001491310"/>
    </source>
</evidence>
<accession>A0ABR2YLK7</accession>
<sequence>MASADVLVAVLEEGREKQVSTTEAESRIQWVKDLRRILSPPDMIAEDGSVNQDFFKPKKVVLVDDKKWGSAERDLLYQGLEKHGVGKWGDICAELLPRWDEQAVRVKAARLLGSQSLARYVGWKGNREAVEAEYNKNKDLGEQIGCWKGGVLVEDDDGSVRKALQELEEG</sequence>
<evidence type="ECO:0008006" key="3">
    <source>
        <dbReference type="Google" id="ProtNLM"/>
    </source>
</evidence>
<name>A0ABR2YLK7_9CHLO</name>
<proteinExistence type="predicted"/>